<protein>
    <recommendedName>
        <fullName evidence="2">TORTIFOLIA1/TORL1-2 C-terminal domain-containing protein</fullName>
    </recommendedName>
</protein>
<feature type="transmembrane region" description="Helical" evidence="1">
    <location>
        <begin position="38"/>
        <end position="55"/>
    </location>
</feature>
<dbReference type="Proteomes" id="UP001085076">
    <property type="component" value="Miscellaneous, Linkage group lg01"/>
</dbReference>
<dbReference type="EMBL" id="JAGGNH010000001">
    <property type="protein sequence ID" value="KAJ0986385.1"/>
    <property type="molecule type" value="Genomic_DNA"/>
</dbReference>
<keyword evidence="1" id="KW-0812">Transmembrane</keyword>
<dbReference type="InterPro" id="IPR057599">
    <property type="entry name" value="TORTIFOLIA1/TORL1-2_C"/>
</dbReference>
<gene>
    <name evidence="3" type="ORF">J5N97_004741</name>
</gene>
<accession>A0A9D5HR94</accession>
<dbReference type="Pfam" id="PF24713">
    <property type="entry name" value="TOR1L1_C"/>
    <property type="match status" value="1"/>
</dbReference>
<reference evidence="3" key="2">
    <citation type="journal article" date="2022" name="Hortic Res">
        <title>The genome of Dioscorea zingiberensis sheds light on the biosynthesis, origin and evolution of the medicinally important diosgenin saponins.</title>
        <authorList>
            <person name="Li Y."/>
            <person name="Tan C."/>
            <person name="Li Z."/>
            <person name="Guo J."/>
            <person name="Li S."/>
            <person name="Chen X."/>
            <person name="Wang C."/>
            <person name="Dai X."/>
            <person name="Yang H."/>
            <person name="Song W."/>
            <person name="Hou L."/>
            <person name="Xu J."/>
            <person name="Tong Z."/>
            <person name="Xu A."/>
            <person name="Yuan X."/>
            <person name="Wang W."/>
            <person name="Yang Q."/>
            <person name="Chen L."/>
            <person name="Sun Z."/>
            <person name="Wang K."/>
            <person name="Pan B."/>
            <person name="Chen J."/>
            <person name="Bao Y."/>
            <person name="Liu F."/>
            <person name="Qi X."/>
            <person name="Gang D.R."/>
            <person name="Wen J."/>
            <person name="Li J."/>
        </authorList>
    </citation>
    <scope>NUCLEOTIDE SEQUENCE</scope>
    <source>
        <strain evidence="3">Dzin_1.0</strain>
    </source>
</reference>
<proteinExistence type="predicted"/>
<evidence type="ECO:0000313" key="3">
    <source>
        <dbReference type="EMBL" id="KAJ0986385.1"/>
    </source>
</evidence>
<keyword evidence="1" id="KW-0472">Membrane</keyword>
<organism evidence="3 4">
    <name type="scientific">Dioscorea zingiberensis</name>
    <dbReference type="NCBI Taxonomy" id="325984"/>
    <lineage>
        <taxon>Eukaryota</taxon>
        <taxon>Viridiplantae</taxon>
        <taxon>Streptophyta</taxon>
        <taxon>Embryophyta</taxon>
        <taxon>Tracheophyta</taxon>
        <taxon>Spermatophyta</taxon>
        <taxon>Magnoliopsida</taxon>
        <taxon>Liliopsida</taxon>
        <taxon>Dioscoreales</taxon>
        <taxon>Dioscoreaceae</taxon>
        <taxon>Dioscorea</taxon>
    </lineage>
</organism>
<name>A0A9D5HR94_9LILI</name>
<comment type="caution">
    <text evidence="3">The sequence shown here is derived from an EMBL/GenBank/DDBJ whole genome shotgun (WGS) entry which is preliminary data.</text>
</comment>
<keyword evidence="4" id="KW-1185">Reference proteome</keyword>
<sequence>MITTVDIIKFAANALFSSMFFVLTSAMDNWATNESQRVLVGAFTTIVMIVAFLLQEEMRKARPIRDELTSAASLEAINSIAQTPEGILTDMVIENGPDFLGISLEGKRQILLDLHEACAMEPPEDWDGPTPDQMMVQLASAWEINVQQLIK</sequence>
<feature type="transmembrane region" description="Helical" evidence="1">
    <location>
        <begin position="7"/>
        <end position="26"/>
    </location>
</feature>
<reference evidence="3" key="1">
    <citation type="submission" date="2021-03" db="EMBL/GenBank/DDBJ databases">
        <authorList>
            <person name="Li Z."/>
            <person name="Yang C."/>
        </authorList>
    </citation>
    <scope>NUCLEOTIDE SEQUENCE</scope>
    <source>
        <strain evidence="3">Dzin_1.0</strain>
        <tissue evidence="3">Leaf</tissue>
    </source>
</reference>
<keyword evidence="1" id="KW-1133">Transmembrane helix</keyword>
<evidence type="ECO:0000256" key="1">
    <source>
        <dbReference type="SAM" id="Phobius"/>
    </source>
</evidence>
<evidence type="ECO:0000313" key="4">
    <source>
        <dbReference type="Proteomes" id="UP001085076"/>
    </source>
</evidence>
<evidence type="ECO:0000259" key="2">
    <source>
        <dbReference type="Pfam" id="PF24713"/>
    </source>
</evidence>
<dbReference type="OrthoDB" id="298726at2759"/>
<feature type="domain" description="TORTIFOLIA1/TORL1-2 C-terminal" evidence="2">
    <location>
        <begin position="88"/>
        <end position="142"/>
    </location>
</feature>
<dbReference type="AlphaFoldDB" id="A0A9D5HR94"/>